<protein>
    <submittedName>
        <fullName evidence="4">TetR/AcrR family transcriptional regulator</fullName>
    </submittedName>
</protein>
<dbReference type="RefSeq" id="WP_344070130.1">
    <property type="nucleotide sequence ID" value="NZ_BAAAPL010000001.1"/>
</dbReference>
<dbReference type="PANTHER" id="PTHR30055">
    <property type="entry name" value="HTH-TYPE TRANSCRIPTIONAL REGULATOR RUTR"/>
    <property type="match status" value="1"/>
</dbReference>
<sequence>MRRIPVEQRREELIAAAIRVVTRGGVGALTTRAVAAEAGMPLGAIHYIFASQDELIRAVTDVIRDEERLAAEVVSLEAQTIEDALCAGLGAYVRLVESDPTKELAVLELALHSRRGDRHDTMRDQWSGYRAAARGLLEQAAVRAGVTWTLDLDDLARMLIVAMDGLTLGYLADGDLDAADRAIAILAAALATHTRPLTAEDVHAH</sequence>
<name>A0ABN2HXE2_9MICO</name>
<dbReference type="Gene3D" id="1.10.357.10">
    <property type="entry name" value="Tetracycline Repressor, domain 2"/>
    <property type="match status" value="1"/>
</dbReference>
<dbReference type="Proteomes" id="UP001501690">
    <property type="component" value="Unassembled WGS sequence"/>
</dbReference>
<dbReference type="InterPro" id="IPR001647">
    <property type="entry name" value="HTH_TetR"/>
</dbReference>
<keyword evidence="1 2" id="KW-0238">DNA-binding</keyword>
<dbReference type="InterPro" id="IPR036271">
    <property type="entry name" value="Tet_transcr_reg_TetR-rel_C_sf"/>
</dbReference>
<dbReference type="Pfam" id="PF00440">
    <property type="entry name" value="TetR_N"/>
    <property type="match status" value="1"/>
</dbReference>
<evidence type="ECO:0000313" key="5">
    <source>
        <dbReference type="Proteomes" id="UP001501690"/>
    </source>
</evidence>
<evidence type="ECO:0000256" key="1">
    <source>
        <dbReference type="ARBA" id="ARBA00023125"/>
    </source>
</evidence>
<dbReference type="PROSITE" id="PS50977">
    <property type="entry name" value="HTH_TETR_2"/>
    <property type="match status" value="1"/>
</dbReference>
<keyword evidence="5" id="KW-1185">Reference proteome</keyword>
<evidence type="ECO:0000259" key="3">
    <source>
        <dbReference type="PROSITE" id="PS50977"/>
    </source>
</evidence>
<dbReference type="PANTHER" id="PTHR30055:SF231">
    <property type="entry name" value="TRANSCRIPTIONAL REGULATORY PROTEIN (PROBABLY DEOR-FAMILY)-RELATED"/>
    <property type="match status" value="1"/>
</dbReference>
<dbReference type="SUPFAM" id="SSF48498">
    <property type="entry name" value="Tetracyclin repressor-like, C-terminal domain"/>
    <property type="match status" value="1"/>
</dbReference>
<evidence type="ECO:0000313" key="4">
    <source>
        <dbReference type="EMBL" id="GAA1695180.1"/>
    </source>
</evidence>
<dbReference type="InterPro" id="IPR050109">
    <property type="entry name" value="HTH-type_TetR-like_transc_reg"/>
</dbReference>
<gene>
    <name evidence="4" type="ORF">GCM10009808_10460</name>
</gene>
<dbReference type="EMBL" id="BAAAPL010000001">
    <property type="protein sequence ID" value="GAA1695180.1"/>
    <property type="molecule type" value="Genomic_DNA"/>
</dbReference>
<reference evidence="4 5" key="1">
    <citation type="journal article" date="2019" name="Int. J. Syst. Evol. Microbiol.">
        <title>The Global Catalogue of Microorganisms (GCM) 10K type strain sequencing project: providing services to taxonomists for standard genome sequencing and annotation.</title>
        <authorList>
            <consortium name="The Broad Institute Genomics Platform"/>
            <consortium name="The Broad Institute Genome Sequencing Center for Infectious Disease"/>
            <person name="Wu L."/>
            <person name="Ma J."/>
        </authorList>
    </citation>
    <scope>NUCLEOTIDE SEQUENCE [LARGE SCALE GENOMIC DNA]</scope>
    <source>
        <strain evidence="4 5">JCM 15577</strain>
    </source>
</reference>
<feature type="domain" description="HTH tetR-type" evidence="3">
    <location>
        <begin position="7"/>
        <end position="67"/>
    </location>
</feature>
<accession>A0ABN2HXE2</accession>
<dbReference type="InterPro" id="IPR009057">
    <property type="entry name" value="Homeodomain-like_sf"/>
</dbReference>
<evidence type="ECO:0000256" key="2">
    <source>
        <dbReference type="PROSITE-ProRule" id="PRU00335"/>
    </source>
</evidence>
<comment type="caution">
    <text evidence="4">The sequence shown here is derived from an EMBL/GenBank/DDBJ whole genome shotgun (WGS) entry which is preliminary data.</text>
</comment>
<dbReference type="SUPFAM" id="SSF46689">
    <property type="entry name" value="Homeodomain-like"/>
    <property type="match status" value="1"/>
</dbReference>
<proteinExistence type="predicted"/>
<feature type="DNA-binding region" description="H-T-H motif" evidence="2">
    <location>
        <begin position="30"/>
        <end position="49"/>
    </location>
</feature>
<organism evidence="4 5">
    <name type="scientific">Microbacterium sediminicola</name>
    <dbReference type="NCBI Taxonomy" id="415210"/>
    <lineage>
        <taxon>Bacteria</taxon>
        <taxon>Bacillati</taxon>
        <taxon>Actinomycetota</taxon>
        <taxon>Actinomycetes</taxon>
        <taxon>Micrococcales</taxon>
        <taxon>Microbacteriaceae</taxon>
        <taxon>Microbacterium</taxon>
    </lineage>
</organism>